<accession>A0A9D2KHX7</accession>
<dbReference type="AlphaFoldDB" id="A0A9D2KHX7"/>
<organism evidence="1 2">
    <name type="scientific">Candidatus Microbacterium stercoravium</name>
    <dbReference type="NCBI Taxonomy" id="2838697"/>
    <lineage>
        <taxon>Bacteria</taxon>
        <taxon>Bacillati</taxon>
        <taxon>Actinomycetota</taxon>
        <taxon>Actinomycetes</taxon>
        <taxon>Micrococcales</taxon>
        <taxon>Microbacteriaceae</taxon>
        <taxon>Microbacterium</taxon>
    </lineage>
</organism>
<proteinExistence type="predicted"/>
<dbReference type="EMBL" id="DXAM01000153">
    <property type="protein sequence ID" value="HJA05445.1"/>
    <property type="molecule type" value="Genomic_DNA"/>
</dbReference>
<evidence type="ECO:0008006" key="3">
    <source>
        <dbReference type="Google" id="ProtNLM"/>
    </source>
</evidence>
<protein>
    <recommendedName>
        <fullName evidence="3">Fe-S oxidoreductase</fullName>
    </recommendedName>
</protein>
<evidence type="ECO:0000313" key="2">
    <source>
        <dbReference type="Proteomes" id="UP000824220"/>
    </source>
</evidence>
<dbReference type="Proteomes" id="UP000824220">
    <property type="component" value="Unassembled WGS sequence"/>
</dbReference>
<reference evidence="1" key="1">
    <citation type="journal article" date="2021" name="PeerJ">
        <title>Extensive microbial diversity within the chicken gut microbiome revealed by metagenomics and culture.</title>
        <authorList>
            <person name="Gilroy R."/>
            <person name="Ravi A."/>
            <person name="Getino M."/>
            <person name="Pursley I."/>
            <person name="Horton D.L."/>
            <person name="Alikhan N.F."/>
            <person name="Baker D."/>
            <person name="Gharbi K."/>
            <person name="Hall N."/>
            <person name="Watson M."/>
            <person name="Adriaenssens E.M."/>
            <person name="Foster-Nyarko E."/>
            <person name="Jarju S."/>
            <person name="Secka A."/>
            <person name="Antonio M."/>
            <person name="Oren A."/>
            <person name="Chaudhuri R.R."/>
            <person name="La Ragione R."/>
            <person name="Hildebrand F."/>
            <person name="Pallen M.J."/>
        </authorList>
    </citation>
    <scope>NUCLEOTIDE SEQUENCE</scope>
    <source>
        <strain evidence="1">ChiHjej8B7-3636</strain>
    </source>
</reference>
<comment type="caution">
    <text evidence="1">The sequence shown here is derived from an EMBL/GenBank/DDBJ whole genome shotgun (WGS) entry which is preliminary data.</text>
</comment>
<evidence type="ECO:0000313" key="1">
    <source>
        <dbReference type="EMBL" id="HJA05445.1"/>
    </source>
</evidence>
<gene>
    <name evidence="1" type="ORF">H9800_11370</name>
</gene>
<name>A0A9D2KHX7_9MICO</name>
<reference evidence="1" key="2">
    <citation type="submission" date="2021-04" db="EMBL/GenBank/DDBJ databases">
        <authorList>
            <person name="Gilroy R."/>
        </authorList>
    </citation>
    <scope>NUCLEOTIDE SEQUENCE</scope>
    <source>
        <strain evidence="1">ChiHjej8B7-3636</strain>
    </source>
</reference>
<sequence>MQLGTRWSAGGEPPASVPEALVPAIREVEARIDEPAHWTLTWLEGRPIAELDAGWEVAISASGEVTSEPFDLED</sequence>